<reference evidence="2" key="5">
    <citation type="submission" date="2018-04" db="UniProtKB">
        <authorList>
            <consortium name="EnsemblFungi"/>
        </authorList>
    </citation>
    <scope>IDENTIFICATION</scope>
    <source>
        <strain evidence="2">R3-111a-1</strain>
    </source>
</reference>
<reference evidence="3" key="1">
    <citation type="submission" date="2010-07" db="EMBL/GenBank/DDBJ databases">
        <title>The genome sequence of Gaeumannomyces graminis var. tritici strain R3-111a-1.</title>
        <authorList>
            <consortium name="The Broad Institute Genome Sequencing Platform"/>
            <person name="Ma L.-J."/>
            <person name="Dead R."/>
            <person name="Young S."/>
            <person name="Zeng Q."/>
            <person name="Koehrsen M."/>
            <person name="Alvarado L."/>
            <person name="Berlin A."/>
            <person name="Chapman S.B."/>
            <person name="Chen Z."/>
            <person name="Freedman E."/>
            <person name="Gellesch M."/>
            <person name="Goldberg J."/>
            <person name="Griggs A."/>
            <person name="Gujja S."/>
            <person name="Heilman E.R."/>
            <person name="Heiman D."/>
            <person name="Hepburn T."/>
            <person name="Howarth C."/>
            <person name="Jen D."/>
            <person name="Larson L."/>
            <person name="Mehta T."/>
            <person name="Neiman D."/>
            <person name="Pearson M."/>
            <person name="Roberts A."/>
            <person name="Saif S."/>
            <person name="Shea T."/>
            <person name="Shenoy N."/>
            <person name="Sisk P."/>
            <person name="Stolte C."/>
            <person name="Sykes S."/>
            <person name="Walk T."/>
            <person name="White J."/>
            <person name="Yandava C."/>
            <person name="Haas B."/>
            <person name="Nusbaum C."/>
            <person name="Birren B."/>
        </authorList>
    </citation>
    <scope>NUCLEOTIDE SEQUENCE [LARGE SCALE GENOMIC DNA]</scope>
    <source>
        <strain evidence="3">R3-111a-1</strain>
    </source>
</reference>
<reference evidence="1" key="3">
    <citation type="submission" date="2010-09" db="EMBL/GenBank/DDBJ databases">
        <title>Annotation of Gaeumannomyces graminis var. tritici R3-111a-1.</title>
        <authorList>
            <consortium name="The Broad Institute Genome Sequencing Platform"/>
            <person name="Ma L.-J."/>
            <person name="Dead R."/>
            <person name="Young S.K."/>
            <person name="Zeng Q."/>
            <person name="Gargeya S."/>
            <person name="Fitzgerald M."/>
            <person name="Haas B."/>
            <person name="Abouelleil A."/>
            <person name="Alvarado L."/>
            <person name="Arachchi H.M."/>
            <person name="Berlin A."/>
            <person name="Brown A."/>
            <person name="Chapman S.B."/>
            <person name="Chen Z."/>
            <person name="Dunbar C."/>
            <person name="Freedman E."/>
            <person name="Gearin G."/>
            <person name="Gellesch M."/>
            <person name="Goldberg J."/>
            <person name="Griggs A."/>
            <person name="Gujja S."/>
            <person name="Heiman D."/>
            <person name="Howarth C."/>
            <person name="Larson L."/>
            <person name="Lui A."/>
            <person name="MacDonald P.J.P."/>
            <person name="Mehta T."/>
            <person name="Montmayeur A."/>
            <person name="Murphy C."/>
            <person name="Neiman D."/>
            <person name="Pearson M."/>
            <person name="Priest M."/>
            <person name="Roberts A."/>
            <person name="Saif S."/>
            <person name="Shea T."/>
            <person name="Shenoy N."/>
            <person name="Sisk P."/>
            <person name="Stolte C."/>
            <person name="Sykes S."/>
            <person name="Yandava C."/>
            <person name="Wortman J."/>
            <person name="Nusbaum C."/>
            <person name="Birren B."/>
        </authorList>
    </citation>
    <scope>NUCLEOTIDE SEQUENCE</scope>
    <source>
        <strain evidence="1">R3-111a-1</strain>
    </source>
</reference>
<proteinExistence type="predicted"/>
<gene>
    <name evidence="2" type="primary">20352597</name>
    <name evidence="1" type="ORF">GGTG_12139</name>
</gene>
<dbReference type="EMBL" id="GL385402">
    <property type="protein sequence ID" value="EJT69962.1"/>
    <property type="molecule type" value="Genomic_DNA"/>
</dbReference>
<dbReference type="AlphaFoldDB" id="J3PF60"/>
<keyword evidence="3" id="KW-1185">Reference proteome</keyword>
<dbReference type="Proteomes" id="UP000006039">
    <property type="component" value="Unassembled WGS sequence"/>
</dbReference>
<evidence type="ECO:0000313" key="1">
    <source>
        <dbReference type="EMBL" id="EJT69962.1"/>
    </source>
</evidence>
<dbReference type="HOGENOM" id="CLU_2960917_0_0_1"/>
<reference evidence="1" key="2">
    <citation type="submission" date="2010-07" db="EMBL/GenBank/DDBJ databases">
        <authorList>
            <consortium name="The Broad Institute Genome Sequencing Platform"/>
            <consortium name="Broad Institute Genome Sequencing Center for Infectious Disease"/>
            <person name="Ma L.-J."/>
            <person name="Dead R."/>
            <person name="Young S."/>
            <person name="Zeng Q."/>
            <person name="Koehrsen M."/>
            <person name="Alvarado L."/>
            <person name="Berlin A."/>
            <person name="Chapman S.B."/>
            <person name="Chen Z."/>
            <person name="Freedman E."/>
            <person name="Gellesch M."/>
            <person name="Goldberg J."/>
            <person name="Griggs A."/>
            <person name="Gujja S."/>
            <person name="Heilman E.R."/>
            <person name="Heiman D."/>
            <person name="Hepburn T."/>
            <person name="Howarth C."/>
            <person name="Jen D."/>
            <person name="Larson L."/>
            <person name="Mehta T."/>
            <person name="Neiman D."/>
            <person name="Pearson M."/>
            <person name="Roberts A."/>
            <person name="Saif S."/>
            <person name="Shea T."/>
            <person name="Shenoy N."/>
            <person name="Sisk P."/>
            <person name="Stolte C."/>
            <person name="Sykes S."/>
            <person name="Walk T."/>
            <person name="White J."/>
            <person name="Yandava C."/>
            <person name="Haas B."/>
            <person name="Nusbaum C."/>
            <person name="Birren B."/>
        </authorList>
    </citation>
    <scope>NUCLEOTIDE SEQUENCE</scope>
    <source>
        <strain evidence="1">R3-111a-1</strain>
    </source>
</reference>
<dbReference type="EnsemblFungi" id="EJT69962">
    <property type="protein sequence ID" value="EJT69962"/>
    <property type="gene ID" value="GGTG_12139"/>
</dbReference>
<reference evidence="2" key="4">
    <citation type="journal article" date="2015" name="G3 (Bethesda)">
        <title>Genome sequences of three phytopathogenic species of the Magnaporthaceae family of fungi.</title>
        <authorList>
            <person name="Okagaki L.H."/>
            <person name="Nunes C.C."/>
            <person name="Sailsbery J."/>
            <person name="Clay B."/>
            <person name="Brown D."/>
            <person name="John T."/>
            <person name="Oh Y."/>
            <person name="Young N."/>
            <person name="Fitzgerald M."/>
            <person name="Haas B.J."/>
            <person name="Zeng Q."/>
            <person name="Young S."/>
            <person name="Adiconis X."/>
            <person name="Fan L."/>
            <person name="Levin J.Z."/>
            <person name="Mitchell T.K."/>
            <person name="Okubara P.A."/>
            <person name="Farman M.L."/>
            <person name="Kohn L.M."/>
            <person name="Birren B."/>
            <person name="Ma L.-J."/>
            <person name="Dean R.A."/>
        </authorList>
    </citation>
    <scope>NUCLEOTIDE SEQUENCE</scope>
    <source>
        <strain evidence="2">R3-111a-1</strain>
    </source>
</reference>
<dbReference type="GeneID" id="20352597"/>
<name>J3PF60_GAET3</name>
<organism evidence="1">
    <name type="scientific">Gaeumannomyces tritici (strain R3-111a-1)</name>
    <name type="common">Wheat and barley take-all root rot fungus</name>
    <name type="synonym">Gaeumannomyces graminis var. tritici</name>
    <dbReference type="NCBI Taxonomy" id="644352"/>
    <lineage>
        <taxon>Eukaryota</taxon>
        <taxon>Fungi</taxon>
        <taxon>Dikarya</taxon>
        <taxon>Ascomycota</taxon>
        <taxon>Pezizomycotina</taxon>
        <taxon>Sordariomycetes</taxon>
        <taxon>Sordariomycetidae</taxon>
        <taxon>Magnaporthales</taxon>
        <taxon>Magnaporthaceae</taxon>
        <taxon>Gaeumannomyces</taxon>
    </lineage>
</organism>
<sequence>MTSVIGAFTITDAINNKLLSQCTPRPATPHVRPPFPHTNSLKKDLKLHIIYVFFTAKYI</sequence>
<accession>J3PF60</accession>
<evidence type="ECO:0000313" key="2">
    <source>
        <dbReference type="EnsemblFungi" id="EJT69962"/>
    </source>
</evidence>
<dbReference type="RefSeq" id="XP_009228296.1">
    <property type="nucleotide sequence ID" value="XM_009230032.1"/>
</dbReference>
<dbReference type="VEuPathDB" id="FungiDB:GGTG_12139"/>
<protein>
    <submittedName>
        <fullName evidence="1 2">Uncharacterized protein</fullName>
    </submittedName>
</protein>
<evidence type="ECO:0000313" key="3">
    <source>
        <dbReference type="Proteomes" id="UP000006039"/>
    </source>
</evidence>